<accession>A0A0C2WP21</accession>
<feature type="compositionally biased region" description="Polar residues" evidence="1">
    <location>
        <begin position="108"/>
        <end position="120"/>
    </location>
</feature>
<dbReference type="EMBL" id="KN824726">
    <property type="protein sequence ID" value="KIM19417.1"/>
    <property type="molecule type" value="Genomic_DNA"/>
</dbReference>
<name>A0A0C2WP21_SERVB</name>
<evidence type="ECO:0000256" key="1">
    <source>
        <dbReference type="SAM" id="MobiDB-lite"/>
    </source>
</evidence>
<organism evidence="2 3">
    <name type="scientific">Serendipita vermifera MAFF 305830</name>
    <dbReference type="NCBI Taxonomy" id="933852"/>
    <lineage>
        <taxon>Eukaryota</taxon>
        <taxon>Fungi</taxon>
        <taxon>Dikarya</taxon>
        <taxon>Basidiomycota</taxon>
        <taxon>Agaricomycotina</taxon>
        <taxon>Agaricomycetes</taxon>
        <taxon>Sebacinales</taxon>
        <taxon>Serendipitaceae</taxon>
        <taxon>Serendipita</taxon>
    </lineage>
</organism>
<gene>
    <name evidence="2" type="ORF">M408DRAFT_31243</name>
</gene>
<reference evidence="2 3" key="1">
    <citation type="submission" date="2014-04" db="EMBL/GenBank/DDBJ databases">
        <authorList>
            <consortium name="DOE Joint Genome Institute"/>
            <person name="Kuo A."/>
            <person name="Zuccaro A."/>
            <person name="Kohler A."/>
            <person name="Nagy L.G."/>
            <person name="Floudas D."/>
            <person name="Copeland A."/>
            <person name="Barry K.W."/>
            <person name="Cichocki N."/>
            <person name="Veneault-Fourrey C."/>
            <person name="LaButti K."/>
            <person name="Lindquist E.A."/>
            <person name="Lipzen A."/>
            <person name="Lundell T."/>
            <person name="Morin E."/>
            <person name="Murat C."/>
            <person name="Sun H."/>
            <person name="Tunlid A."/>
            <person name="Henrissat B."/>
            <person name="Grigoriev I.V."/>
            <person name="Hibbett D.S."/>
            <person name="Martin F."/>
            <person name="Nordberg H.P."/>
            <person name="Cantor M.N."/>
            <person name="Hua S.X."/>
        </authorList>
    </citation>
    <scope>NUCLEOTIDE SEQUENCE [LARGE SCALE GENOMIC DNA]</scope>
    <source>
        <strain evidence="2 3">MAFF 305830</strain>
    </source>
</reference>
<evidence type="ECO:0000313" key="2">
    <source>
        <dbReference type="EMBL" id="KIM19417.1"/>
    </source>
</evidence>
<sequence>MPGLETNLEHPHWFYVPISGIFDNSGLTLYTRRVGENRIDISIRYVEHPGVAEARCPLVEALETQPLEDAPDVMVGDSHLGERKVSKLRSGPRKFVPSHSKHMRIGWSASNPRENNTPGAPSSGAVGSAIHFSSQ</sequence>
<feature type="region of interest" description="Disordered" evidence="1">
    <location>
        <begin position="70"/>
        <end position="135"/>
    </location>
</feature>
<proteinExistence type="predicted"/>
<protein>
    <submittedName>
        <fullName evidence="2">Uncharacterized protein</fullName>
    </submittedName>
</protein>
<reference evidence="3" key="2">
    <citation type="submission" date="2015-01" db="EMBL/GenBank/DDBJ databases">
        <title>Evolutionary Origins and Diversification of the Mycorrhizal Mutualists.</title>
        <authorList>
            <consortium name="DOE Joint Genome Institute"/>
            <consortium name="Mycorrhizal Genomics Consortium"/>
            <person name="Kohler A."/>
            <person name="Kuo A."/>
            <person name="Nagy L.G."/>
            <person name="Floudas D."/>
            <person name="Copeland A."/>
            <person name="Barry K.W."/>
            <person name="Cichocki N."/>
            <person name="Veneault-Fourrey C."/>
            <person name="LaButti K."/>
            <person name="Lindquist E.A."/>
            <person name="Lipzen A."/>
            <person name="Lundell T."/>
            <person name="Morin E."/>
            <person name="Murat C."/>
            <person name="Riley R."/>
            <person name="Ohm R."/>
            <person name="Sun H."/>
            <person name="Tunlid A."/>
            <person name="Henrissat B."/>
            <person name="Grigoriev I.V."/>
            <person name="Hibbett D.S."/>
            <person name="Martin F."/>
        </authorList>
    </citation>
    <scope>NUCLEOTIDE SEQUENCE [LARGE SCALE GENOMIC DNA]</scope>
    <source>
        <strain evidence="3">MAFF 305830</strain>
    </source>
</reference>
<keyword evidence="3" id="KW-1185">Reference proteome</keyword>
<dbReference type="Proteomes" id="UP000054097">
    <property type="component" value="Unassembled WGS sequence"/>
</dbReference>
<dbReference type="HOGENOM" id="CLU_1887034_0_0_1"/>
<evidence type="ECO:0000313" key="3">
    <source>
        <dbReference type="Proteomes" id="UP000054097"/>
    </source>
</evidence>
<dbReference type="AlphaFoldDB" id="A0A0C2WP21"/>